<evidence type="ECO:0000313" key="1">
    <source>
        <dbReference type="EMBL" id="KAK2702184.1"/>
    </source>
</evidence>
<accession>A0AA88H2M6</accession>
<organism evidence="1 2">
    <name type="scientific">Artemia franciscana</name>
    <name type="common">Brine shrimp</name>
    <name type="synonym">Artemia sanfranciscana</name>
    <dbReference type="NCBI Taxonomy" id="6661"/>
    <lineage>
        <taxon>Eukaryota</taxon>
        <taxon>Metazoa</taxon>
        <taxon>Ecdysozoa</taxon>
        <taxon>Arthropoda</taxon>
        <taxon>Crustacea</taxon>
        <taxon>Branchiopoda</taxon>
        <taxon>Anostraca</taxon>
        <taxon>Artemiidae</taxon>
        <taxon>Artemia</taxon>
    </lineage>
</organism>
<dbReference type="EMBL" id="JAVRJZ010000668">
    <property type="protein sequence ID" value="KAK2702184.1"/>
    <property type="molecule type" value="Genomic_DNA"/>
</dbReference>
<keyword evidence="2" id="KW-1185">Reference proteome</keyword>
<gene>
    <name evidence="1" type="ORF">QYM36_019200</name>
</gene>
<protein>
    <submittedName>
        <fullName evidence="1">Uncharacterized protein</fullName>
    </submittedName>
</protein>
<proteinExistence type="predicted"/>
<dbReference type="Proteomes" id="UP001187531">
    <property type="component" value="Unassembled WGS sequence"/>
</dbReference>
<sequence>MFVTAIPEGLNGEVPSVLADSSLSSPIPASLLSPESKYTPVADILNSRNVEKHFSALVEPVHVQTQFLGIDVPDIVDRLDSSIQADIFAICDQ</sequence>
<reference evidence="1" key="1">
    <citation type="submission" date="2023-07" db="EMBL/GenBank/DDBJ databases">
        <title>Chromosome-level genome assembly of Artemia franciscana.</title>
        <authorList>
            <person name="Jo E."/>
        </authorList>
    </citation>
    <scope>NUCLEOTIDE SEQUENCE</scope>
    <source>
        <tissue evidence="1">Whole body</tissue>
    </source>
</reference>
<name>A0AA88H2M6_ARTSF</name>
<comment type="caution">
    <text evidence="1">The sequence shown here is derived from an EMBL/GenBank/DDBJ whole genome shotgun (WGS) entry which is preliminary data.</text>
</comment>
<dbReference type="AlphaFoldDB" id="A0AA88H2M6"/>
<evidence type="ECO:0000313" key="2">
    <source>
        <dbReference type="Proteomes" id="UP001187531"/>
    </source>
</evidence>